<dbReference type="RefSeq" id="WP_209468411.1">
    <property type="nucleotide sequence ID" value="NZ_JAGGLQ010000008.1"/>
</dbReference>
<keyword evidence="3" id="KW-0597">Phosphoprotein</keyword>
<dbReference type="InterPro" id="IPR029058">
    <property type="entry name" value="AB_hydrolase_fold"/>
</dbReference>
<dbReference type="InterPro" id="IPR025110">
    <property type="entry name" value="AMP-bd_C"/>
</dbReference>
<dbReference type="PROSITE" id="PS00012">
    <property type="entry name" value="PHOSPHOPANTETHEINE"/>
    <property type="match status" value="2"/>
</dbReference>
<dbReference type="SUPFAM" id="SSF47336">
    <property type="entry name" value="ACP-like"/>
    <property type="match status" value="5"/>
</dbReference>
<feature type="domain" description="Carrier" evidence="4">
    <location>
        <begin position="5250"/>
        <end position="5325"/>
    </location>
</feature>
<dbReference type="Gene3D" id="2.30.38.10">
    <property type="entry name" value="Luciferase, Domain 3"/>
    <property type="match status" value="5"/>
</dbReference>
<dbReference type="Gene3D" id="3.30.300.30">
    <property type="match status" value="5"/>
</dbReference>
<dbReference type="PANTHER" id="PTHR45527:SF1">
    <property type="entry name" value="FATTY ACID SYNTHASE"/>
    <property type="match status" value="1"/>
</dbReference>
<dbReference type="InterPro" id="IPR006162">
    <property type="entry name" value="Ppantetheine_attach_site"/>
</dbReference>
<dbReference type="CDD" id="cd19544">
    <property type="entry name" value="E-C_NRPS"/>
    <property type="match status" value="3"/>
</dbReference>
<dbReference type="Pfam" id="PF00501">
    <property type="entry name" value="AMP-binding"/>
    <property type="match status" value="5"/>
</dbReference>
<comment type="cofactor">
    <cofactor evidence="1">
        <name>pantetheine 4'-phosphate</name>
        <dbReference type="ChEBI" id="CHEBI:47942"/>
    </cofactor>
</comment>
<dbReference type="Gene3D" id="1.10.1200.10">
    <property type="entry name" value="ACP-like"/>
    <property type="match status" value="3"/>
</dbReference>
<keyword evidence="2" id="KW-0596">Phosphopantetheine</keyword>
<evidence type="ECO:0000256" key="1">
    <source>
        <dbReference type="ARBA" id="ARBA00001957"/>
    </source>
</evidence>
<dbReference type="InterPro" id="IPR020806">
    <property type="entry name" value="PKS_PP-bd"/>
</dbReference>
<evidence type="ECO:0000256" key="2">
    <source>
        <dbReference type="ARBA" id="ARBA00022450"/>
    </source>
</evidence>
<dbReference type="PROSITE" id="PS50075">
    <property type="entry name" value="CARRIER"/>
    <property type="match status" value="5"/>
</dbReference>
<evidence type="ECO:0000313" key="5">
    <source>
        <dbReference type="EMBL" id="MBP2038609.1"/>
    </source>
</evidence>
<dbReference type="SMART" id="SM00823">
    <property type="entry name" value="PKS_PP"/>
    <property type="match status" value="5"/>
</dbReference>
<dbReference type="EMBL" id="JAGGLQ010000008">
    <property type="protein sequence ID" value="MBP2038609.1"/>
    <property type="molecule type" value="Genomic_DNA"/>
</dbReference>
<feature type="domain" description="Carrier" evidence="4">
    <location>
        <begin position="959"/>
        <end position="1034"/>
    </location>
</feature>
<dbReference type="CDD" id="cd17652">
    <property type="entry name" value="A_NRPS_CmdD_like"/>
    <property type="match status" value="1"/>
</dbReference>
<dbReference type="NCBIfam" id="NF003417">
    <property type="entry name" value="PRK04813.1"/>
    <property type="match status" value="5"/>
</dbReference>
<evidence type="ECO:0000256" key="3">
    <source>
        <dbReference type="ARBA" id="ARBA00022553"/>
    </source>
</evidence>
<dbReference type="InterPro" id="IPR010071">
    <property type="entry name" value="AA_adenyl_dom"/>
</dbReference>
<dbReference type="SUPFAM" id="SSF52777">
    <property type="entry name" value="CoA-dependent acyltransferases"/>
    <property type="match status" value="10"/>
</dbReference>
<evidence type="ECO:0000259" key="4">
    <source>
        <dbReference type="PROSITE" id="PS50075"/>
    </source>
</evidence>
<feature type="domain" description="Carrier" evidence="4">
    <location>
        <begin position="4166"/>
        <end position="4240"/>
    </location>
</feature>
<feature type="domain" description="Carrier" evidence="4">
    <location>
        <begin position="3093"/>
        <end position="3167"/>
    </location>
</feature>
<dbReference type="PROSITE" id="PS00455">
    <property type="entry name" value="AMP_BINDING"/>
    <property type="match status" value="5"/>
</dbReference>
<dbReference type="InterPro" id="IPR045851">
    <property type="entry name" value="AMP-bd_C_sf"/>
</dbReference>
<organism evidence="5 6">
    <name type="scientific">Streptomyces avidinii</name>
    <dbReference type="NCBI Taxonomy" id="1895"/>
    <lineage>
        <taxon>Bacteria</taxon>
        <taxon>Bacillati</taxon>
        <taxon>Actinomycetota</taxon>
        <taxon>Actinomycetes</taxon>
        <taxon>Kitasatosporales</taxon>
        <taxon>Streptomycetaceae</taxon>
        <taxon>Streptomyces</taxon>
    </lineage>
</organism>
<dbReference type="InterPro" id="IPR036736">
    <property type="entry name" value="ACP-like_sf"/>
</dbReference>
<dbReference type="Gene3D" id="3.30.559.30">
    <property type="entry name" value="Nonribosomal peptide synthetase, condensation domain"/>
    <property type="match status" value="5"/>
</dbReference>
<name>A0ABS4L919_STRAV</name>
<gene>
    <name evidence="5" type="ORF">J2Z77_004420</name>
</gene>
<dbReference type="Pfam" id="PF00550">
    <property type="entry name" value="PP-binding"/>
    <property type="match status" value="5"/>
</dbReference>
<dbReference type="Gene3D" id="3.40.50.1820">
    <property type="entry name" value="alpha/beta hydrolase"/>
    <property type="match status" value="2"/>
</dbReference>
<keyword evidence="6" id="KW-1185">Reference proteome</keyword>
<reference evidence="5 6" key="1">
    <citation type="submission" date="2021-03" db="EMBL/GenBank/DDBJ databases">
        <title>Genomic Encyclopedia of Type Strains, Phase IV (KMG-IV): sequencing the most valuable type-strain genomes for metagenomic binning, comparative biology and taxonomic classification.</title>
        <authorList>
            <person name="Goeker M."/>
        </authorList>
    </citation>
    <scope>NUCLEOTIDE SEQUENCE [LARGE SCALE GENOMIC DNA]</scope>
    <source>
        <strain evidence="5 6">DSM 40526</strain>
    </source>
</reference>
<dbReference type="NCBIfam" id="TIGR01733">
    <property type="entry name" value="AA-adenyl-dom"/>
    <property type="match status" value="5"/>
</dbReference>
<dbReference type="Pfam" id="PF00668">
    <property type="entry name" value="Condensation"/>
    <property type="match status" value="5"/>
</dbReference>
<feature type="domain" description="Carrier" evidence="4">
    <location>
        <begin position="2030"/>
        <end position="2104"/>
    </location>
</feature>
<dbReference type="InterPro" id="IPR001242">
    <property type="entry name" value="Condensation_dom"/>
</dbReference>
<dbReference type="InterPro" id="IPR023213">
    <property type="entry name" value="CAT-like_dom_sf"/>
</dbReference>
<comment type="caution">
    <text evidence="5">The sequence shown here is derived from an EMBL/GenBank/DDBJ whole genome shotgun (WGS) entry which is preliminary data.</text>
</comment>
<dbReference type="CDD" id="cd19540">
    <property type="entry name" value="LCL_NRPS-like"/>
    <property type="match status" value="2"/>
</dbReference>
<proteinExistence type="predicted"/>
<protein>
    <submittedName>
        <fullName evidence="5">Amino acid adenylation domain-containing protein</fullName>
    </submittedName>
</protein>
<dbReference type="InterPro" id="IPR009081">
    <property type="entry name" value="PP-bd_ACP"/>
</dbReference>
<dbReference type="PANTHER" id="PTHR45527">
    <property type="entry name" value="NONRIBOSOMAL PEPTIDE SYNTHETASE"/>
    <property type="match status" value="1"/>
</dbReference>
<sequence length="5340" mass="564479">MVPLSFAQRRLWFIGQLDGPNARYNLPVVLRLSGRPDRKALDTALRDVIGRHEVLRTLYAVTDGEPHQSIVKLDELEWELTTAEVAPAHLDAAVAAAAAYAFDLSQEVPIRAWLYTTGPDAHTLVLTTHHIAGDGWSMRVLARDLSTAYAARTTGRAPEWDPLPVQYADYALWQRELLGDENDPESRMARQVGFWRGALAGVPDELPLPFDRPRPTVGSYRGHRVPLEVPAELHARLARLALAEGLTPFMVLRSALAVLLSRLGAGTDIPIGSAVAGRADSALDDLVGFFVNTLAIRHDLSGDPSFRDLLARGQERALSAFEHQDVPFEKLVEDLAPGRSMARHPLFQVMFNLQNNAAAVLDLPGLRVEVATTDVHGAKFDLEVDCWETFDTTGLPAGVHGSLTVAADLFDADSAGLLAERLVRVLDQLVADPSAPVAAVEVLDAAERDRLLVEWGGATPAAPSAPLPELFAAQVARAPEAVAVVSDGVEVSYAELDARANRLARHLADSGVGPGSVVGVCLERGAELVVALLAVTKTGGAYLPLDPEYPAERLAYVLEDAAPVGVVTSAQRAPVLPAGVAPVLVSDPAVAALDDRPLEAVVRSQDAAYVIYTSGSTGRPKGVVVSHGALSAHLSGVGERVPLAAGDRLVAVTTVSFDIAALELFLPLVSGASVVLASRDEVRDPAALTRLVLTSGASVLQAVPSLWRALLEEEGWPAGVRALVGGEALPPELAQRFTDLGVRAVNLYGPTEATVWATSAEVAGGPVLVGRPFADVGAYVLDGRMRPVPAGVSGELYLYGAQLARGYAGRPGLTAERFVASPFGGAGERLYRTGDLARWTGDGRLECLGRADEQVKVRGFRIEPGEVEAALSEHESVARAVVIAREDVPGDVRLVAYVVAHDGHTVNAADLRTLAGTRLPSYMVPSAVVVLDELPLTDNGKLNRKALPAPEYTTGAGRGPATLQEELLCGVFAQVLDVEHVGVDEDFFALGGHSLLATRLVSRIRAVLGTEISLRALFETPTVAGLASRLADADTARVALVAGERPERVPLSYAQRRMWFIGQLEGPSPTYNIPVSLRLRGAVDQQALNAAFCDVLARHELLRTVFTTAEDGEPYQRIIAAGELEAELSVVHVAPEDLDDAVAGAARHLFDLATEIPIRARLFTTAADEHVLAVVVHHIAGDGWSWAPLARDLSAAYAARSAGLAPEWAPLPVQYADYALWQRELLGDGDDPESLMSRQVAYWRARLAGAPEELALPVDRVRPAMASNRGHEVPVRVPAPLHAALTRVARAEGVTMSMVLQSALVVLLSRLGAGVDVPIGSANAGRTDTSLEDLVGFFVNALVTRADLSGDPSFREVLGRVRETNLSAFENQDVPFEKLVEELAPARVMGRHPLIQTMFTMQNNARAVLDLPGAVAGTDPDGVAAETATAAAARFDLDVLLGEVFDASGAPAGVSGSVIGAADLFEAESVGRIAERLVRVLELVGADPGIPLSGVDVLSAEERGRVVTEWNATGADFGSGLVPGLFGARVVGAPDAVAVVADGVEVSFAELDVRANRLARFLVGQGVGAESVVGVCLPRGVDAVVAILAVWKAGAAFLPIDPGYPVDRISFMLADSGAVLTLTDEEILGDLPAGRARMVALDSTLMGVQLSMLEDSAPEVVTRSEGLAYVIYTSGSTGRPKGVAVTHGGLANYAQWAARSYGAAEGGAPLHSSLAFDLTVTSVVVPLISGAPVVVSREGGAEGLAELLRDGGGFGLTKAVPAHLPLLSEMLTDGEVKGAVSTWVVGGEALSGSVVQAWLERAPGSVVVNEYGPTETVVGCAVFEVRAGDEIGDVVPIGRPVANTQLYVLDGFLRPVAPGVAGELYIAGAQLARGYVRRPELTAERFVASPFERGGRMYRSGDLARWRVDGQLEFLGRADEQVKVRGFRIEPGEVQAVVAGHPQVAQVAVVAREDVPGDVRLVAYVVADDPDDDLAALPGLVRAFVSGRLPEYMVPSAVVVLEALPLTGNGKLDRKALPAPELAGAGTGRAPANEREEILCAAFAEVLGLESAGVDDDFFALGGHSLLAVHLVEVLRKHGVSVSVRALFDTPTPAGLALSVGTIESVVPANLIPADAVEITPELLPLVDLTVDEVERIVSTVDGGAANVADIYPLAPLQEGLLFHHLMAEGGEDAYLMPVVVEMDSRERVEEFARAFQLVVDRHDILRTSFVWEGLREPVQVVWRKAVLPVIEVDLDPAAADPAAALQAAVGLSMDLSRAPLVSVHAAALPDGKRWLVLLRLHHLVQDHTALELLLHEVQVFLAGRDDELPRPLPFRDFVAQVRGGVDRAEHERYFAELLGDVTEPTAPYGLVDVRGDGTDVERAVVPLAPESLERLRAVARRVGTSPATVLHVAWARVLAAVSGHSDVVFGTVLFGRMNAGAGADRVAGLYLNTLPVRVRTGELGALEAVTAMRGQLAGLLEHEHASLALAQQASGLAGKTPVFTSLINYRHNTGAEAEKEGYARPEGMRMLSSRERTNYPLGVSVDDNGDSMSFAVDAVAPIDAEAVGLLLREAVETLVPLVEQALDGGADTALRTVHVLTPEDRHRMLVRWNDTGSEVASASVPELFAAQVARTPEAVAVVADGAEVSYAELDARANRLARYLVGRGVTAGSVVGVCLDRGVDLLVAVLAVVKTGAAYMTIDPEYPAQRVAYMLEDASPVVVLASAGTRRLAPDALLVDDLAVADLDGGLLDVVVRAQDAAYVIYTSGSTGRPKGVVVSHAGVASLVAGQSRYLGVGAGARVGQYGSVGFDAFAWEWFMALLTGAALVVIPHEQRLGEALPAFLAERAVTHVALPQAVLATLDEDSIGGDVVLVTGGEALPPEVMARWARGHRLFNSFGPAETTVDATLWRCDPEAGEVAIGVPVVNTRVFVLDEFLAPVPVGVAGELYVAGAGLARGYLGRPALTAERFVANPFHGAGERLYRTGDRARWTADGQLVFAGRTDDQVKIRGFRIEPGEIENVLDSHPRVTQAAVIVREDAPGDRRLVAYVVADGARGDLPEALTRLAAERLPAYMAPSAVVLLDELPLTVNGKLDRGALPAPVYATGGGRAPANAREEIVCAAFAEVLGVASVGVDEDFFQLGGHSLLAVRLVEVLRANGVPVSVRALFQTPTPAGLALPTGSARALEVPANLIPADAVEITPEMLPLVDLTTEEVARIVATVPGGAANVADVYPLAPLQEGLVFHHVLADGGEDAYVTPVVFEVESAELLEEFTGALQQVIDRHDIFRTSLVWEGVREPVQVVRRRAPLSVEQVTLEAHGAEPVDQLLAAGGMSMDLGRAPLLTMHVAAVPGSSRRLMLLKVHHAVQDHTAMEVVLGEVQAFLTGRGDSLPQPVPFRNFVAQARGGAERSEHERYFTQLLGDVEEPTAPFGLVDVLGDGADVTRVHVPFAPELHARLRAVSARLSTSAATVLHVAWARTLAAVSGRGDVVFGTVLFGRMNSGAGSADMPGPFINTLPVRVRTGALGVLEAVDAMRGQLAELLEHEHASLAQAQRASGLQGDAPLFTALFNYRHNAPGSATGANDDRTRGFEGFTAVHSRERTNYPLAVSVDDDGESIALAVDAVSVIDGEAVGELMRSVAENLVTALETALDGGTEQRLGALGVLDEDTSRRMLVEWNDTALDIEPRTAADLFAAQVYRAPQAVAVVADGVEVSYAELDARANRLARLLASRGVGPESLVAVCLDRGVELLVAVLGVLKAGGAYMTVDPEYPAERVAYMLRDAEPRVLLASAATEAVLPGAVLLDDPEVVAALGRLDGGAPRLAGQSVAHPAYVIYTSGSTGRPKGVLVPHAGVASMTAGHTALLGVGPGHRVGQFASIGFDAFAWEWFMALLTGATLVVIPPDRRVGNDLAQFLTEQAVTHVTLPPAVLVTLDENTVSKDLALVTAGEALPPETAARWAAGRRMFNAYGPAETTVDATCWSVDPETADEVAIGAPVVNTRVFVLDEFLAPVPVGVAGELYVAGAGLARGYLGRPALTAERFVANPFHGAGERLYRTGDRARWTADGQLVFAGRTDDQVKIRGFRIEPGEVENVVAAHPRVTQAAVVVREDTPGEKRLVAYVVGDGAPGELPEPILRSAAERLPAYMVPSAVVVLDALPMTVNGKLDRKALPAPAYAAGGGRAPANAREEIVCAAFAEVLGLESVGVDDDFFRLGGHSLLVVRLVEVLRDNGVSVSVRTLFQSPTPAGLAASTGAVQVDVPANLIPAGATEITPDMLPLVTLSEQEVATVVATVPGGAANIADVYPLAPLQEGLLFHHMLADGGEDAYVSKEVFELVSRERLEEFARALQQVLDRHDIFRTSLVWEGLREPVQVVWRRAPLSVEEVSLDADGADPVEQLLAIGGTSMDLGRAPLFTLHIAAVPGSDHWLMLLKVHHAVQDHVALEVLHSEVQAFMTGEDEGLPEPVPLRNFVAQARGGVAEQEHERYFTELLGDVDEPTAPFGLVDVHGDGGDTVWVRKPLGPELHTRLREVSHRLGTSAATVLHVAWARTLAAVSARTDVVFGTVLFGRMNSGAGADRVPGPFINTLPVRVRTAELGALAAVGAMRLQLAELLEHEHASLALAQRASGLAGDTPLFTAIFNYRHNAGGSGQAADAERNRGFEGLELRYARERTNYPLVVAVDDNADSLELTVDAVHSIDVHAVVRLMCTATENLVAALEGELDGGPEQPLAAVRVLGEDDLHRILDEWNDTGRDGVATVPVTELFAAQVARAPDATAVVSEGVEVSYAELDARAERLARYLNRRGVGPESVVGVALDRGVELVVALLAVMKAGGAYLPMDPEYPADRVAYMIGDAGVALVLTAQGPTGWLEDLGVAIVALDDPETVAELARPDEHEPSAGIRRTSLPEHPAYLIYTSGSTGRPKGVVVSHGALSAHLCGVGERVPLVAGDRLVAVTTVSFDIAALELFLPLVSGASVVVASREVVRDPAALTGLVVSSGASVVQGVPSLWRGLLEEVGWPAGVRALVGGEALPPELAQRFTDLGVGAVNLYGPTEVTVWATSEEVAAGPVLVGRPFADVAAYVLDGWMRPVPAGVAGELYLSGAQLARGYAGRPGLTAERFVASPFGGAGERLYRTGDLARWMGDGRLECLGRADEQVKVRGFRIEPGEIEAVLAARDWVARAVVIVREDKPGDQRLVAYVVPVEGAEEPPEGFAQSLRAAVQDQLPSYMVPSAVVPLHALPLTANGKLNRKALPAPEYTSGEGRAPANRQEELLCQAFAEVLGLERVGVDDDFFALGGHSLLATRLISHIRALLRVDFSLRALYKTPTVAGVARQLGTQKTARPALRPMRTNEEY</sequence>
<dbReference type="InterPro" id="IPR000873">
    <property type="entry name" value="AMP-dep_synth/lig_dom"/>
</dbReference>
<dbReference type="Gene3D" id="3.40.50.980">
    <property type="match status" value="10"/>
</dbReference>
<dbReference type="InterPro" id="IPR020845">
    <property type="entry name" value="AMP-binding_CS"/>
</dbReference>
<dbReference type="CDD" id="cd05930">
    <property type="entry name" value="A_NRPS"/>
    <property type="match status" value="3"/>
</dbReference>
<evidence type="ECO:0000313" key="6">
    <source>
        <dbReference type="Proteomes" id="UP001519310"/>
    </source>
</evidence>
<accession>A0ABS4L919</accession>
<dbReference type="Proteomes" id="UP001519310">
    <property type="component" value="Unassembled WGS sequence"/>
</dbReference>
<dbReference type="Gene3D" id="3.30.559.10">
    <property type="entry name" value="Chloramphenicol acetyltransferase-like domain"/>
    <property type="match status" value="5"/>
</dbReference>
<dbReference type="Pfam" id="PF13193">
    <property type="entry name" value="AMP-binding_C"/>
    <property type="match status" value="5"/>
</dbReference>
<dbReference type="SUPFAM" id="SSF56801">
    <property type="entry name" value="Acetyl-CoA synthetase-like"/>
    <property type="match status" value="5"/>
</dbReference>